<evidence type="ECO:0000256" key="3">
    <source>
        <dbReference type="ARBA" id="ARBA00022692"/>
    </source>
</evidence>
<dbReference type="OrthoDB" id="9772725at2"/>
<feature type="transmembrane region" description="Helical" evidence="6">
    <location>
        <begin position="235"/>
        <end position="256"/>
    </location>
</feature>
<evidence type="ECO:0000256" key="2">
    <source>
        <dbReference type="ARBA" id="ARBA00005982"/>
    </source>
</evidence>
<evidence type="ECO:0000313" key="8">
    <source>
        <dbReference type="Proteomes" id="UP000187735"/>
    </source>
</evidence>
<dbReference type="Proteomes" id="UP000187735">
    <property type="component" value="Chromosome"/>
</dbReference>
<feature type="transmembrane region" description="Helical" evidence="6">
    <location>
        <begin position="98"/>
        <end position="119"/>
    </location>
</feature>
<dbReference type="PROSITE" id="PS01022">
    <property type="entry name" value="PTR2_1"/>
    <property type="match status" value="1"/>
</dbReference>
<gene>
    <name evidence="7" type="primary">dtpT</name>
    <name evidence="7" type="ORF">Fuma_01718</name>
</gene>
<feature type="transmembrane region" description="Helical" evidence="6">
    <location>
        <begin position="192"/>
        <end position="210"/>
    </location>
</feature>
<sequence>MTDGKYRSVPEETAGLPKGVKYIIGNEAAERFSFYGMRTILVVFMTKYLHYMVDGEVGTEMSDARANEYYHNFVAATYFFPILGSFLSDVLIGKYRTILSLSIVYCLGHLALALMGGAGLEPSQWLLLGLFLIALGSGGIKPCVSAHVGDQFGKKNSHLMTRVFQWFYFAINFGSTASTWLTPVLLKWYGPHVAFGVPGVLMALATLLFWMGRNKFIHVPAGGMKFFKETFSREGVFALLKLSTIYAFVAVFWGLFDQTGSSWVIQAENMDRRFLGIEWLQSQIQVINPILVMMLIPLFQFVIYPSVDKVFRLTSIRKISIGFFLTAASFAVVAMAQDLIDGGATPSIAWQLWAYVLLTSGEVMISITGLEFSYTQAPKTMKSVIMAVWLFSVSLGNIFTSFVNHSIQVPGVNQVAAEVKSQEPDTEGTVANWKFKTTARPIGGSEEDGKTITVAGVDGEYGTTDDIVLQFNAFNKLEDVETSDNETLANASKLIEEAFFASATDDADKALPTEEEAQSLLANETDSYGNPFTYSQLSRNNFRITSAGADGKNETQWDVILRGTVSRADVKDSQDQADVPYDWLEQRIISIRGDDGKAEVDAARGDIPDTEISHSITVGGQDTLEGGDYFWFWTYTILITAILFVPVGYFYKEKSYIQAEGDDLEEEATAEATAGGHDA</sequence>
<dbReference type="CDD" id="cd17347">
    <property type="entry name" value="MFS_SLC15A1_2_like"/>
    <property type="match status" value="1"/>
</dbReference>
<dbReference type="GO" id="GO:0022857">
    <property type="term" value="F:transmembrane transporter activity"/>
    <property type="evidence" value="ECO:0007669"/>
    <property type="project" value="InterPro"/>
</dbReference>
<dbReference type="AlphaFoldDB" id="A0A1P8WDK7"/>
<dbReference type="GO" id="GO:0006857">
    <property type="term" value="P:oligopeptide transport"/>
    <property type="evidence" value="ECO:0007669"/>
    <property type="project" value="InterPro"/>
</dbReference>
<dbReference type="InterPro" id="IPR036259">
    <property type="entry name" value="MFS_trans_sf"/>
</dbReference>
<accession>A0A1P8WDK7</accession>
<dbReference type="GO" id="GO:0016020">
    <property type="term" value="C:membrane"/>
    <property type="evidence" value="ECO:0007669"/>
    <property type="project" value="UniProtKB-SubCell"/>
</dbReference>
<dbReference type="SUPFAM" id="SSF103473">
    <property type="entry name" value="MFS general substrate transporter"/>
    <property type="match status" value="1"/>
</dbReference>
<keyword evidence="3 6" id="KW-0812">Transmembrane</keyword>
<evidence type="ECO:0000256" key="4">
    <source>
        <dbReference type="ARBA" id="ARBA00022989"/>
    </source>
</evidence>
<comment type="subcellular location">
    <subcellularLocation>
        <location evidence="1">Membrane</location>
        <topology evidence="1">Multi-pass membrane protein</topology>
    </subcellularLocation>
</comment>
<feature type="transmembrane region" description="Helical" evidence="6">
    <location>
        <begin position="125"/>
        <end position="144"/>
    </location>
</feature>
<evidence type="ECO:0000256" key="1">
    <source>
        <dbReference type="ARBA" id="ARBA00004141"/>
    </source>
</evidence>
<feature type="transmembrane region" description="Helical" evidence="6">
    <location>
        <begin position="352"/>
        <end position="372"/>
    </location>
</feature>
<name>A0A1P8WDK7_9PLAN</name>
<dbReference type="Gene3D" id="1.20.1250.20">
    <property type="entry name" value="MFS general substrate transporter like domains"/>
    <property type="match status" value="2"/>
</dbReference>
<dbReference type="PANTHER" id="PTHR11654">
    <property type="entry name" value="OLIGOPEPTIDE TRANSPORTER-RELATED"/>
    <property type="match status" value="1"/>
</dbReference>
<keyword evidence="8" id="KW-1185">Reference proteome</keyword>
<comment type="similarity">
    <text evidence="2">Belongs to the major facilitator superfamily. Proton-dependent oligopeptide transporter (POT/PTR) (TC 2.A.17) family.</text>
</comment>
<evidence type="ECO:0000256" key="5">
    <source>
        <dbReference type="ARBA" id="ARBA00023136"/>
    </source>
</evidence>
<feature type="transmembrane region" description="Helical" evidence="6">
    <location>
        <begin position="165"/>
        <end position="186"/>
    </location>
</feature>
<feature type="transmembrane region" description="Helical" evidence="6">
    <location>
        <begin position="384"/>
        <end position="403"/>
    </location>
</feature>
<keyword evidence="4 6" id="KW-1133">Transmembrane helix</keyword>
<organism evidence="7 8">
    <name type="scientific">Fuerstiella marisgermanici</name>
    <dbReference type="NCBI Taxonomy" id="1891926"/>
    <lineage>
        <taxon>Bacteria</taxon>
        <taxon>Pseudomonadati</taxon>
        <taxon>Planctomycetota</taxon>
        <taxon>Planctomycetia</taxon>
        <taxon>Planctomycetales</taxon>
        <taxon>Planctomycetaceae</taxon>
        <taxon>Fuerstiella</taxon>
    </lineage>
</organism>
<feature type="transmembrane region" description="Helical" evidence="6">
    <location>
        <begin position="630"/>
        <end position="651"/>
    </location>
</feature>
<dbReference type="EMBL" id="CP017641">
    <property type="protein sequence ID" value="APZ92114.1"/>
    <property type="molecule type" value="Genomic_DNA"/>
</dbReference>
<feature type="transmembrane region" description="Helical" evidence="6">
    <location>
        <begin position="69"/>
        <end position="91"/>
    </location>
</feature>
<feature type="transmembrane region" description="Helical" evidence="6">
    <location>
        <begin position="32"/>
        <end position="49"/>
    </location>
</feature>
<dbReference type="STRING" id="1891926.Fuma_01718"/>
<dbReference type="Pfam" id="PF00854">
    <property type="entry name" value="PTR2"/>
    <property type="match status" value="2"/>
</dbReference>
<dbReference type="RefSeq" id="WP_077023774.1">
    <property type="nucleotide sequence ID" value="NZ_CP017641.1"/>
</dbReference>
<keyword evidence="5 6" id="KW-0472">Membrane</keyword>
<proteinExistence type="inferred from homology"/>
<reference evidence="7 8" key="1">
    <citation type="journal article" date="2016" name="Front. Microbiol.">
        <title>Fuerstia marisgermanicae gen. nov., sp. nov., an Unusual Member of the Phylum Planctomycetes from the German Wadden Sea.</title>
        <authorList>
            <person name="Kohn T."/>
            <person name="Heuer A."/>
            <person name="Jogler M."/>
            <person name="Vollmers J."/>
            <person name="Boedeker C."/>
            <person name="Bunk B."/>
            <person name="Rast P."/>
            <person name="Borchert D."/>
            <person name="Glockner I."/>
            <person name="Freese H.M."/>
            <person name="Klenk H.P."/>
            <person name="Overmann J."/>
            <person name="Kaster A.K."/>
            <person name="Rohde M."/>
            <person name="Wiegand S."/>
            <person name="Jogler C."/>
        </authorList>
    </citation>
    <scope>NUCLEOTIDE SEQUENCE [LARGE SCALE GENOMIC DNA]</scope>
    <source>
        <strain evidence="7 8">NH11</strain>
    </source>
</reference>
<dbReference type="KEGG" id="fmr:Fuma_01718"/>
<protein>
    <submittedName>
        <fullName evidence="7">Di-/tripeptide transporter</fullName>
    </submittedName>
</protein>
<evidence type="ECO:0000313" key="7">
    <source>
        <dbReference type="EMBL" id="APZ92114.1"/>
    </source>
</evidence>
<feature type="transmembrane region" description="Helical" evidence="6">
    <location>
        <begin position="286"/>
        <end position="307"/>
    </location>
</feature>
<feature type="transmembrane region" description="Helical" evidence="6">
    <location>
        <begin position="319"/>
        <end position="340"/>
    </location>
</feature>
<dbReference type="InterPro" id="IPR000109">
    <property type="entry name" value="POT_fam"/>
</dbReference>
<dbReference type="InterPro" id="IPR018456">
    <property type="entry name" value="PTR2_symporter_CS"/>
</dbReference>
<evidence type="ECO:0000256" key="6">
    <source>
        <dbReference type="SAM" id="Phobius"/>
    </source>
</evidence>